<dbReference type="EMBL" id="HBHT01016128">
    <property type="protein sequence ID" value="CAD9962990.1"/>
    <property type="molecule type" value="Transcribed_RNA"/>
</dbReference>
<feature type="compositionally biased region" description="Low complexity" evidence="1">
    <location>
        <begin position="231"/>
        <end position="241"/>
    </location>
</feature>
<feature type="compositionally biased region" description="Acidic residues" evidence="1">
    <location>
        <begin position="75"/>
        <end position="89"/>
    </location>
</feature>
<feature type="compositionally biased region" description="Polar residues" evidence="1">
    <location>
        <begin position="92"/>
        <end position="107"/>
    </location>
</feature>
<feature type="compositionally biased region" description="Basic residues" evidence="1">
    <location>
        <begin position="404"/>
        <end position="414"/>
    </location>
</feature>
<gene>
    <name evidence="2" type="ORF">APAL1065_LOCUS10754</name>
</gene>
<feature type="compositionally biased region" description="Low complexity" evidence="1">
    <location>
        <begin position="258"/>
        <end position="278"/>
    </location>
</feature>
<organism evidence="2">
    <name type="scientific">Entomoneis paludosa</name>
    <dbReference type="NCBI Taxonomy" id="265537"/>
    <lineage>
        <taxon>Eukaryota</taxon>
        <taxon>Sar</taxon>
        <taxon>Stramenopiles</taxon>
        <taxon>Ochrophyta</taxon>
        <taxon>Bacillariophyta</taxon>
        <taxon>Bacillariophyceae</taxon>
        <taxon>Bacillariophycidae</taxon>
        <taxon>Entomoneidaceae</taxon>
        <taxon>Entomoneis</taxon>
    </lineage>
</organism>
<feature type="region of interest" description="Disordered" evidence="1">
    <location>
        <begin position="387"/>
        <end position="421"/>
    </location>
</feature>
<feature type="region of interest" description="Disordered" evidence="1">
    <location>
        <begin position="49"/>
        <end position="156"/>
    </location>
</feature>
<feature type="region of interest" description="Disordered" evidence="1">
    <location>
        <begin position="452"/>
        <end position="491"/>
    </location>
</feature>
<feature type="compositionally biased region" description="Basic and acidic residues" evidence="1">
    <location>
        <begin position="388"/>
        <end position="403"/>
    </location>
</feature>
<feature type="compositionally biased region" description="Basic and acidic residues" evidence="1">
    <location>
        <begin position="114"/>
        <end position="125"/>
    </location>
</feature>
<proteinExistence type="predicted"/>
<feature type="compositionally biased region" description="Polar residues" evidence="1">
    <location>
        <begin position="304"/>
        <end position="320"/>
    </location>
</feature>
<feature type="region of interest" description="Disordered" evidence="1">
    <location>
        <begin position="348"/>
        <end position="369"/>
    </location>
</feature>
<dbReference type="AlphaFoldDB" id="A0A7S2YAG4"/>
<sequence>MDKGDTVLVPERMSVGELRQWLSQFGENNREHFKKNQVQKIRHNALQKRIHQLEQAISSTSSTASSSRDEHRDTTEDEASMLCEGEEVPLVESSSSQEPGLTYSQDDSIFRSLDLSEKEASIEETPHEEEDDFASLLVGETPPTVPTESIDNPKEDYKIVSIRKLLEAPKPTPRRSHGTSWEELLEDDFSDSFSRSHHSSSLVWQGNASRKQGLNRLGQNDAHSDCHYDESSSAPGGSTSSVLTGLRKTTGNDDETDSLSTKSRSSTLSRSSRGSFRSRLPMLLCKPPRDEDSKLVQRTFNNGRKGSMLTQQRPHSSSFRPVSPHPVYYSSGLSEGRATINELPSLFDSLTDDMPRRRNRHEERDESTVSCPDFAAATAYLHHYSARKASDSVPDERLDERTSRRERRKYRSTSRKAEQQYGTSAILPDAVDASLGRVFAMEESAYMAKASMNSDYHKPPRQETSRISDKVSKFGGSGRRPSSVQRRQEELQKQWAANRSVQHVKKVKWQVCNSSGSYKKKIVVDKEITEE</sequence>
<evidence type="ECO:0000313" key="2">
    <source>
        <dbReference type="EMBL" id="CAD9962990.1"/>
    </source>
</evidence>
<accession>A0A7S2YAG4</accession>
<name>A0A7S2YAG4_9STRA</name>
<feature type="compositionally biased region" description="Polar residues" evidence="1">
    <location>
        <begin position="203"/>
        <end position="212"/>
    </location>
</feature>
<evidence type="ECO:0000256" key="1">
    <source>
        <dbReference type="SAM" id="MobiDB-lite"/>
    </source>
</evidence>
<feature type="region of interest" description="Disordered" evidence="1">
    <location>
        <begin position="304"/>
        <end position="323"/>
    </location>
</feature>
<feature type="compositionally biased region" description="Basic and acidic residues" evidence="1">
    <location>
        <begin position="455"/>
        <end position="472"/>
    </location>
</feature>
<feature type="region of interest" description="Disordered" evidence="1">
    <location>
        <begin position="189"/>
        <end position="278"/>
    </location>
</feature>
<feature type="compositionally biased region" description="Basic and acidic residues" evidence="1">
    <location>
        <begin position="353"/>
        <end position="367"/>
    </location>
</feature>
<reference evidence="2" key="1">
    <citation type="submission" date="2021-01" db="EMBL/GenBank/DDBJ databases">
        <authorList>
            <person name="Corre E."/>
            <person name="Pelletier E."/>
            <person name="Niang G."/>
            <person name="Scheremetjew M."/>
            <person name="Finn R."/>
            <person name="Kale V."/>
            <person name="Holt S."/>
            <person name="Cochrane G."/>
            <person name="Meng A."/>
            <person name="Brown T."/>
            <person name="Cohen L."/>
        </authorList>
    </citation>
    <scope>NUCLEOTIDE SEQUENCE</scope>
    <source>
        <strain evidence="2">CCMP125</strain>
    </source>
</reference>
<protein>
    <submittedName>
        <fullName evidence="2">Uncharacterized protein</fullName>
    </submittedName>
</protein>